<reference evidence="11" key="1">
    <citation type="submission" date="2024-03" db="EMBL/GenBank/DDBJ databases">
        <title>WGS assembly of Saponaria officinalis var. Norfolk2.</title>
        <authorList>
            <person name="Jenkins J."/>
            <person name="Shu S."/>
            <person name="Grimwood J."/>
            <person name="Barry K."/>
            <person name="Goodstein D."/>
            <person name="Schmutz J."/>
            <person name="Leebens-Mack J."/>
            <person name="Osbourn A."/>
        </authorList>
    </citation>
    <scope>NUCLEOTIDE SEQUENCE [LARGE SCALE GENOMIC DNA]</scope>
    <source>
        <strain evidence="11">JIC</strain>
    </source>
</reference>
<evidence type="ECO:0000256" key="6">
    <source>
        <dbReference type="ARBA" id="ARBA00022946"/>
    </source>
</evidence>
<dbReference type="Pfam" id="PF02823">
    <property type="entry name" value="ATP-synt_DE_N"/>
    <property type="match status" value="1"/>
</dbReference>
<dbReference type="GO" id="GO:0045259">
    <property type="term" value="C:proton-transporting ATP synthase complex"/>
    <property type="evidence" value="ECO:0007669"/>
    <property type="project" value="InterPro"/>
</dbReference>
<dbReference type="InterPro" id="IPR020546">
    <property type="entry name" value="ATP_synth_F1_dsu/esu_N"/>
</dbReference>
<comment type="similarity">
    <text evidence="2">Belongs to the ATPase epsilon chain family.</text>
</comment>
<comment type="caution">
    <text evidence="11">The sequence shown here is derived from an EMBL/GenBank/DDBJ whole genome shotgun (WGS) entry which is preliminary data.</text>
</comment>
<dbReference type="InterPro" id="IPR036771">
    <property type="entry name" value="ATPsynth_dsu/esu_N"/>
</dbReference>
<keyword evidence="4" id="KW-0375">Hydrogen ion transport</keyword>
<name>A0AAW1MSW4_SAPOF</name>
<evidence type="ECO:0000256" key="4">
    <source>
        <dbReference type="ARBA" id="ARBA00022781"/>
    </source>
</evidence>
<dbReference type="GO" id="GO:0005743">
    <property type="term" value="C:mitochondrial inner membrane"/>
    <property type="evidence" value="ECO:0007669"/>
    <property type="project" value="UniProtKB-SubCell"/>
</dbReference>
<dbReference type="Gene3D" id="2.60.15.10">
    <property type="entry name" value="F0F1 ATP synthase delta/epsilon subunit, N-terminal"/>
    <property type="match status" value="1"/>
</dbReference>
<keyword evidence="7" id="KW-0406">Ion transport</keyword>
<evidence type="ECO:0000256" key="9">
    <source>
        <dbReference type="ARBA" id="ARBA00023136"/>
    </source>
</evidence>
<proteinExistence type="inferred from homology"/>
<keyword evidence="8" id="KW-0496">Mitochondrion</keyword>
<keyword evidence="9" id="KW-0472">Membrane</keyword>
<keyword evidence="6" id="KW-0809">Transit peptide</keyword>
<evidence type="ECO:0000313" key="12">
    <source>
        <dbReference type="Proteomes" id="UP001443914"/>
    </source>
</evidence>
<dbReference type="HAMAP" id="MF_00530">
    <property type="entry name" value="ATP_synth_epsil_bac"/>
    <property type="match status" value="1"/>
</dbReference>
<dbReference type="EMBL" id="JBDFQZ010000002">
    <property type="protein sequence ID" value="KAK9749123.1"/>
    <property type="molecule type" value="Genomic_DNA"/>
</dbReference>
<dbReference type="SUPFAM" id="SSF51344">
    <property type="entry name" value="Epsilon subunit of F1F0-ATP synthase N-terminal domain"/>
    <property type="match status" value="1"/>
</dbReference>
<evidence type="ECO:0000256" key="8">
    <source>
        <dbReference type="ARBA" id="ARBA00023128"/>
    </source>
</evidence>
<dbReference type="PANTHER" id="PTHR13822:SF7">
    <property type="entry name" value="ATP SYNTHASE SUBUNIT DELTA, MITOCHONDRIAL"/>
    <property type="match status" value="1"/>
</dbReference>
<dbReference type="Proteomes" id="UP001443914">
    <property type="component" value="Unassembled WGS sequence"/>
</dbReference>
<keyword evidence="12" id="KW-1185">Reference proteome</keyword>
<evidence type="ECO:0000256" key="3">
    <source>
        <dbReference type="ARBA" id="ARBA00022448"/>
    </source>
</evidence>
<keyword evidence="3" id="KW-0813">Transport</keyword>
<dbReference type="GO" id="GO:0046933">
    <property type="term" value="F:proton-transporting ATP synthase activity, rotational mechanism"/>
    <property type="evidence" value="ECO:0007669"/>
    <property type="project" value="InterPro"/>
</dbReference>
<feature type="domain" description="ATP synthase F1 complex delta/epsilon subunit N-terminal" evidence="10">
    <location>
        <begin position="69"/>
        <end position="132"/>
    </location>
</feature>
<dbReference type="PANTHER" id="PTHR13822">
    <property type="entry name" value="ATP SYNTHASE DELTA/EPSILON CHAIN"/>
    <property type="match status" value="1"/>
</dbReference>
<gene>
    <name evidence="11" type="ORF">RND81_02G103900</name>
</gene>
<sequence length="185" mass="20125">MSINRLMAAGAASTQRFSGNMTAEKISIDARKKLAPNIEPPLLPLSFMQETPKVSSSKLVLDFHLHFSSQIFDQKVDMVIVPATTGQTSILLGHVAAMSELNPDLLSLHEVDQMTEYFINGGFALIHPNSVTDIIAVIDKIDPQRPQKGLAEFSQTLSSAATDYEKAEAKIGVDVHNARLSALTH</sequence>
<dbReference type="AlphaFoldDB" id="A0AAW1MSW4"/>
<accession>A0AAW1MSW4</accession>
<organism evidence="11 12">
    <name type="scientific">Saponaria officinalis</name>
    <name type="common">Common soapwort</name>
    <name type="synonym">Lychnis saponaria</name>
    <dbReference type="NCBI Taxonomy" id="3572"/>
    <lineage>
        <taxon>Eukaryota</taxon>
        <taxon>Viridiplantae</taxon>
        <taxon>Streptophyta</taxon>
        <taxon>Embryophyta</taxon>
        <taxon>Tracheophyta</taxon>
        <taxon>Spermatophyta</taxon>
        <taxon>Magnoliopsida</taxon>
        <taxon>eudicotyledons</taxon>
        <taxon>Gunneridae</taxon>
        <taxon>Pentapetalae</taxon>
        <taxon>Caryophyllales</taxon>
        <taxon>Caryophyllaceae</taxon>
        <taxon>Caryophylleae</taxon>
        <taxon>Saponaria</taxon>
    </lineage>
</organism>
<comment type="subcellular location">
    <subcellularLocation>
        <location evidence="1">Mitochondrion inner membrane</location>
    </subcellularLocation>
</comment>
<evidence type="ECO:0000256" key="7">
    <source>
        <dbReference type="ARBA" id="ARBA00023065"/>
    </source>
</evidence>
<dbReference type="InterPro" id="IPR001469">
    <property type="entry name" value="ATP_synth_F1_dsu/esu"/>
</dbReference>
<evidence type="ECO:0000256" key="2">
    <source>
        <dbReference type="ARBA" id="ARBA00005712"/>
    </source>
</evidence>
<evidence type="ECO:0000256" key="1">
    <source>
        <dbReference type="ARBA" id="ARBA00004273"/>
    </source>
</evidence>
<dbReference type="Gene3D" id="1.20.5.440">
    <property type="entry name" value="ATP synthase delta/epsilon subunit, C-terminal domain"/>
    <property type="match status" value="1"/>
</dbReference>
<evidence type="ECO:0000259" key="10">
    <source>
        <dbReference type="Pfam" id="PF02823"/>
    </source>
</evidence>
<keyword evidence="5" id="KW-0999">Mitochondrion inner membrane</keyword>
<evidence type="ECO:0000313" key="11">
    <source>
        <dbReference type="EMBL" id="KAK9749123.1"/>
    </source>
</evidence>
<evidence type="ECO:0000256" key="5">
    <source>
        <dbReference type="ARBA" id="ARBA00022792"/>
    </source>
</evidence>
<protein>
    <recommendedName>
        <fullName evidence="10">ATP synthase F1 complex delta/epsilon subunit N-terminal domain-containing protein</fullName>
    </recommendedName>
</protein>